<dbReference type="Proteomes" id="UP000002063">
    <property type="component" value="Chromosome"/>
</dbReference>
<dbReference type="HOGENOM" id="CLU_025876_1_1_2"/>
<dbReference type="STRING" id="579137.Metvu_0866"/>
<dbReference type="AlphaFoldDB" id="C9RGM2"/>
<dbReference type="InterPro" id="IPR049939">
    <property type="entry name" value="NifE-like"/>
</dbReference>
<proteinExistence type="predicted"/>
<sequence>MNENAVKVLPYKITLKRDGLPLSDKKSSPGVVNQRSCPYYGARWILAPIKNTLHIIHSPIGCAFYGQNVRKKRYTIISTDIQEADVVYGGEKKLYNTIIESHKELGGEAIFVYITCVPALIGDNIERISRDAEDILRIPVIPVFCPGFCGYHQSKGHEIAMKALFRLIKEGEFKKEFKDKLVVNIIGEYNVCNETKVIKDLLNKLGIEVIATFTGDCSVEDVKNSKNAKLNLVHCRRTGKYIANYMEDRYDIPQLKVSFIGLRNTKKSLMDIAKFFGIEDRARDVIKEEFEKIKDELEFYIKKLKGKKVGMFMGASKIGILTSAFKDLGMEVVSVGSQFGSFEDYLDAYINVDDNTILVDDASKIDLELIFKHKKPDIFVGGTKEKYMALKFGIPFLSFPQDFYPFTGFIGFLNFAREVYKAIYHPIWRMIEFKY</sequence>
<dbReference type="SUPFAM" id="SSF53807">
    <property type="entry name" value="Helical backbone' metal receptor"/>
    <property type="match status" value="1"/>
</dbReference>
<dbReference type="InterPro" id="IPR000510">
    <property type="entry name" value="Nase/OxRdtase_comp1"/>
</dbReference>
<dbReference type="PANTHER" id="PTHR42956:SF1">
    <property type="entry name" value="NITROGENASE IRON-MOLYBDENUM COFACTOR BIOSYNTHESIS PROTEIN NIFE"/>
    <property type="match status" value="1"/>
</dbReference>
<name>C9RGM2_METVM</name>
<gene>
    <name evidence="2" type="ordered locus">Metvu_0866</name>
</gene>
<keyword evidence="3" id="KW-1185">Reference proteome</keyword>
<reference evidence="2" key="1">
    <citation type="submission" date="2009-10" db="EMBL/GenBank/DDBJ databases">
        <title>Complete sequence of chromosome of Methanocaldococcus vulcanius M7.</title>
        <authorList>
            <consortium name="US DOE Joint Genome Institute"/>
            <person name="Lucas S."/>
            <person name="Copeland A."/>
            <person name="Lapidus A."/>
            <person name="Glavina del Rio T."/>
            <person name="Dalin E."/>
            <person name="Tice H."/>
            <person name="Bruce D."/>
            <person name="Goodwin L."/>
            <person name="Pitluck S."/>
            <person name="Lcollab F.I."/>
            <person name="Brettin T."/>
            <person name="Detter J.C."/>
            <person name="Han C."/>
            <person name="Tapia R."/>
            <person name="Kuske C.R."/>
            <person name="Schmutz J."/>
            <person name="Larimer F."/>
            <person name="Land M."/>
            <person name="Hauser L."/>
            <person name="Kyrpides N."/>
            <person name="Ovchinikova G."/>
            <person name="Sieprawska-Lupa M."/>
            <person name="Whitman W.B."/>
            <person name="Woyke T."/>
        </authorList>
    </citation>
    <scope>NUCLEOTIDE SEQUENCE [LARGE SCALE GENOMIC DNA]</scope>
    <source>
        <strain evidence="2">M7</strain>
    </source>
</reference>
<feature type="domain" description="Nitrogenase/oxidoreductase component 1" evidence="1">
    <location>
        <begin position="37"/>
        <end position="423"/>
    </location>
</feature>
<dbReference type="GO" id="GO:0016491">
    <property type="term" value="F:oxidoreductase activity"/>
    <property type="evidence" value="ECO:0007669"/>
    <property type="project" value="InterPro"/>
</dbReference>
<evidence type="ECO:0000259" key="1">
    <source>
        <dbReference type="Pfam" id="PF00148"/>
    </source>
</evidence>
<dbReference type="GeneID" id="8513203"/>
<dbReference type="EMBL" id="CP001787">
    <property type="protein sequence ID" value="ACX72724.1"/>
    <property type="molecule type" value="Genomic_DNA"/>
</dbReference>
<organism evidence="2 3">
    <name type="scientific">Methanocaldococcus vulcanius (strain ATCC 700851 / DSM 12094 / M7)</name>
    <name type="common">Methanococcus vulcanius</name>
    <dbReference type="NCBI Taxonomy" id="579137"/>
    <lineage>
        <taxon>Archaea</taxon>
        <taxon>Methanobacteriati</taxon>
        <taxon>Methanobacteriota</taxon>
        <taxon>Methanomada group</taxon>
        <taxon>Methanococci</taxon>
        <taxon>Methanococcales</taxon>
        <taxon>Methanocaldococcaceae</taxon>
        <taxon>Methanocaldococcus</taxon>
    </lineage>
</organism>
<evidence type="ECO:0000313" key="2">
    <source>
        <dbReference type="EMBL" id="ACX72724.1"/>
    </source>
</evidence>
<evidence type="ECO:0000313" key="3">
    <source>
        <dbReference type="Proteomes" id="UP000002063"/>
    </source>
</evidence>
<accession>C9RGM2</accession>
<dbReference type="Gene3D" id="3.40.50.1980">
    <property type="entry name" value="Nitrogenase molybdenum iron protein domain"/>
    <property type="match status" value="1"/>
</dbReference>
<dbReference type="PANTHER" id="PTHR42956">
    <property type="entry name" value="NITROGENASE IRON-MOLYBDENUM COFACTOR BIOSYNTHESIS PROTEIN NIFE"/>
    <property type="match status" value="1"/>
</dbReference>
<dbReference type="Gene3D" id="3.40.50.12380">
    <property type="entry name" value="Nitrogenase MoFe cofactor biosynthesis protein NifE, C-terminal"/>
    <property type="match status" value="1"/>
</dbReference>
<protein>
    <submittedName>
        <fullName evidence="2">Oxidoreductase/nitrogenase component 1</fullName>
    </submittedName>
</protein>
<dbReference type="RefSeq" id="WP_015732944.1">
    <property type="nucleotide sequence ID" value="NC_013407.1"/>
</dbReference>
<dbReference type="OrthoDB" id="61861at2157"/>
<dbReference type="KEGG" id="mvu:Metvu_0866"/>
<dbReference type="CDD" id="cd01967">
    <property type="entry name" value="Nitrogenase_MoFe_alpha_like"/>
    <property type="match status" value="1"/>
</dbReference>
<dbReference type="eggNOG" id="arCOG00598">
    <property type="taxonomic scope" value="Archaea"/>
</dbReference>
<dbReference type="Pfam" id="PF00148">
    <property type="entry name" value="Oxidored_nitro"/>
    <property type="match status" value="1"/>
</dbReference>